<feature type="region of interest" description="Disordered" evidence="11">
    <location>
        <begin position="1189"/>
        <end position="1242"/>
    </location>
</feature>
<dbReference type="GO" id="GO:0015995">
    <property type="term" value="P:chlorophyll biosynthetic process"/>
    <property type="evidence" value="ECO:0007669"/>
    <property type="project" value="UniProtKB-KW"/>
</dbReference>
<feature type="region of interest" description="Disordered" evidence="11">
    <location>
        <begin position="182"/>
        <end position="222"/>
    </location>
</feature>
<reference evidence="14 15" key="1">
    <citation type="journal article" date="2021" name="Sci. Rep.">
        <title>Genome sequencing of the multicellular alga Astrephomene provides insights into convergent evolution of germ-soma differentiation.</title>
        <authorList>
            <person name="Yamashita S."/>
            <person name="Yamamoto K."/>
            <person name="Matsuzaki R."/>
            <person name="Suzuki S."/>
            <person name="Yamaguchi H."/>
            <person name="Hirooka S."/>
            <person name="Minakuchi Y."/>
            <person name="Miyagishima S."/>
            <person name="Kawachi M."/>
            <person name="Toyoda A."/>
            <person name="Nozaki H."/>
        </authorList>
    </citation>
    <scope>NUCLEOTIDE SEQUENCE [LARGE SCALE GENOMIC DNA]</scope>
    <source>
        <strain evidence="14 15">NIES-4017</strain>
    </source>
</reference>
<keyword evidence="7" id="KW-0149">Chlorophyll biosynthesis</keyword>
<accession>A0AAD3DJ55</accession>
<dbReference type="InterPro" id="IPR003672">
    <property type="entry name" value="CobN/Mg_chltase"/>
</dbReference>
<feature type="domain" description="CobN/magnesium chelatase" evidence="12">
    <location>
        <begin position="523"/>
        <end position="1115"/>
    </location>
</feature>
<dbReference type="Proteomes" id="UP001054857">
    <property type="component" value="Unassembled WGS sequence"/>
</dbReference>
<comment type="pathway">
    <text evidence="8">Porphyrin-containing compound metabolism.</text>
</comment>
<keyword evidence="4" id="KW-0436">Ligase</keyword>
<name>A0AAD3DJ55_9CHLO</name>
<organism evidence="14 15">
    <name type="scientific">Astrephomene gubernaculifera</name>
    <dbReference type="NCBI Taxonomy" id="47775"/>
    <lineage>
        <taxon>Eukaryota</taxon>
        <taxon>Viridiplantae</taxon>
        <taxon>Chlorophyta</taxon>
        <taxon>core chlorophytes</taxon>
        <taxon>Chlorophyceae</taxon>
        <taxon>CS clade</taxon>
        <taxon>Chlamydomonadales</taxon>
        <taxon>Astrephomenaceae</taxon>
        <taxon>Astrephomene</taxon>
    </lineage>
</organism>
<evidence type="ECO:0000256" key="2">
    <source>
        <dbReference type="ARBA" id="ARBA00012825"/>
    </source>
</evidence>
<dbReference type="PANTHER" id="PTHR44119:SF1">
    <property type="entry name" value="MAGNESIUM-CHELATASE SUBUNIT CHLH, CHLOROPLASTIC"/>
    <property type="match status" value="1"/>
</dbReference>
<dbReference type="PANTHER" id="PTHR44119">
    <property type="entry name" value="MAGNESIUM-CHELATASE SUBUNIT CHLH, CHLOROPLASTIC"/>
    <property type="match status" value="1"/>
</dbReference>
<proteinExistence type="inferred from homology"/>
<feature type="compositionally biased region" description="Acidic residues" evidence="11">
    <location>
        <begin position="210"/>
        <end position="221"/>
    </location>
</feature>
<evidence type="ECO:0000256" key="7">
    <source>
        <dbReference type="ARBA" id="ARBA00023171"/>
    </source>
</evidence>
<dbReference type="GO" id="GO:0015979">
    <property type="term" value="P:photosynthesis"/>
    <property type="evidence" value="ECO:0007669"/>
    <property type="project" value="UniProtKB-KW"/>
</dbReference>
<evidence type="ECO:0000256" key="4">
    <source>
        <dbReference type="ARBA" id="ARBA00022598"/>
    </source>
</evidence>
<keyword evidence="15" id="KW-1185">Reference proteome</keyword>
<evidence type="ECO:0000313" key="15">
    <source>
        <dbReference type="Proteomes" id="UP001054857"/>
    </source>
</evidence>
<keyword evidence="3" id="KW-0602">Photosynthesis</keyword>
<evidence type="ECO:0000256" key="10">
    <source>
        <dbReference type="SAM" id="Coils"/>
    </source>
</evidence>
<evidence type="ECO:0000256" key="11">
    <source>
        <dbReference type="SAM" id="MobiDB-lite"/>
    </source>
</evidence>
<gene>
    <name evidence="14" type="ORF">Agub_g3011</name>
</gene>
<dbReference type="InterPro" id="IPR022571">
    <property type="entry name" value="Mg_chelatase_H_N"/>
</dbReference>
<keyword evidence="10" id="KW-0175">Coiled coil</keyword>
<evidence type="ECO:0000259" key="13">
    <source>
        <dbReference type="Pfam" id="PF11965"/>
    </source>
</evidence>
<evidence type="ECO:0000256" key="1">
    <source>
        <dbReference type="ARBA" id="ARBA00010851"/>
    </source>
</evidence>
<sequence>MASYPALKATIHDRGALSTTASKCQSTLAPFPVVNLARLSRLVSIGPPASARTHAPSRSLLKRRRIVTLATPKGFESEAERFVATLEAAEVVPDETAEDAAYQAQLQDQLQALLQEETRLSAAIDSLYDNTFRGVEVRVTYDQASAAAAAATADADIADVTSTAAEGAGGEVKEAEEEVARAVAVAGSKQEDEEVEDGGAAGEEQQQQQQEEEEEEEEEEGVVLKFESMSEGQFSSLLREQPAVVAALMAAAEAAAGAGAWREFQSQVSTLKLQRSRTTREAEELRAALAAAQRSAASNSSKRTAAAAAAADSSSGQAAHGLAVPLARPGGGTAATRGGGGGGTAGAAVRDVRIVLLSGFESFNVGLYKEAAGALRRQMPHVTLQVFSDRDLTSEPSRSRVEAALARADIFFGSLIFDFDQVEWLRSRVERVPVRLVFESALELMACNKVGSFTMGGGGGGGAAAKGPGGPPPAVKKLLSMFGSGREEDKMVGYLSFLKLGPKLLKWVPGQKAADLRTWLTAYAYWNQGGPSNVVAMFAYLVEAAVQHTGYVPPPIIETPALGCLHPLYDKGYFSSPAEYMKWYGSREGPLRGRTTDAPVVAVLLYRKHVITEQPYVRQLVSQLEAEGLLPVPIFINGVEAHTVVRDLLTTQHEQSLLARGETGAISPTLKRDAVRVDAIVSTIGFPLVGGPAGSMEGGRQAEVAKAILTSKDVPYMVAAPLLIQDMESWSRDGVAGLQSVVLYSLPELDGAVDCLPLGGLVGDNIYLVPERVKKLAGRLRAWVNLRRKAPADRKVAVLLYGFPPGVGATGTAALLNVPKSLETLLVSLRRAGYDLGPDVPEDLAGVGEALVAALRRQTEDQRAVSVGAAGMAALGPGPAAPFGVRVGAGEMGPVRLKELLSYPPDWGPSEWGPLPYLPDPDVLVQRMERQWGDLRGHRGILTSSRGLFQVPGLQLGRVWLGVQPALGLEGDPMRLLFQRDLTPHPQYAAFYKWLQHEYGADVVLHFGMHGTVEWLPGSPLGNTGLSWSDVLLGELPNVYVYAANNPSESIIAKRRGYGTIVSHNVPPYGRAGLYKQLATLRDQLAEYRETAQAVRQSVLQQWHQQQQEQQQQQQEQQGEQQQAQPQAGGMDALLRAALAPVVAGQAGAVMDQLRLAGLEADCPFQEPSTGQLMPLPPAEAFAALTATTPASSTTTDTTSAAVAAAHTSSAPASSAHTSSAPVSPAHTSSAPQPPPVVPPQHPALDPLVFDAYASKLYAYLQLLEGRLFSEGLHVLGSPPSPSQLGGYLEAFFGGGLPRGAVQAVAERGEAGAEAVRSQLERLWEEDQVAISPFEAPLPAAASSQQPTAAAAPSSALAAAAAAAAATATAPGLAAPEAPTRPTREQLVARLEEALKIRSLLLRNTEVATSTRWTPTACPPPPP</sequence>
<feature type="compositionally biased region" description="Pro residues" evidence="11">
    <location>
        <begin position="1232"/>
        <end position="1242"/>
    </location>
</feature>
<evidence type="ECO:0000256" key="6">
    <source>
        <dbReference type="ARBA" id="ARBA00022840"/>
    </source>
</evidence>
<evidence type="ECO:0000256" key="5">
    <source>
        <dbReference type="ARBA" id="ARBA00022741"/>
    </source>
</evidence>
<keyword evidence="5" id="KW-0547">Nucleotide-binding</keyword>
<feature type="compositionally biased region" description="Gly residues" evidence="11">
    <location>
        <begin position="329"/>
        <end position="344"/>
    </location>
</feature>
<comment type="similarity">
    <text evidence="1">Belongs to the Mg-chelatase subunit H family.</text>
</comment>
<dbReference type="GO" id="GO:0005524">
    <property type="term" value="F:ATP binding"/>
    <property type="evidence" value="ECO:0007669"/>
    <property type="project" value="UniProtKB-KW"/>
</dbReference>
<dbReference type="GO" id="GO:0016851">
    <property type="term" value="F:magnesium chelatase activity"/>
    <property type="evidence" value="ECO:0007669"/>
    <property type="project" value="UniProtKB-EC"/>
</dbReference>
<protein>
    <recommendedName>
        <fullName evidence="2">magnesium chelatase</fullName>
        <ecNumber evidence="2">6.6.1.1</ecNumber>
    </recommendedName>
</protein>
<feature type="compositionally biased region" description="Low complexity" evidence="11">
    <location>
        <begin position="1189"/>
        <end position="1226"/>
    </location>
</feature>
<comment type="caution">
    <text evidence="14">The sequence shown here is derived from an EMBL/GenBank/DDBJ whole genome shotgun (WGS) entry which is preliminary data.</text>
</comment>
<evidence type="ECO:0000259" key="12">
    <source>
        <dbReference type="Pfam" id="PF02514"/>
    </source>
</evidence>
<evidence type="ECO:0000313" key="14">
    <source>
        <dbReference type="EMBL" id="GFR42159.1"/>
    </source>
</evidence>
<feature type="coiled-coil region" evidence="10">
    <location>
        <begin position="268"/>
        <end position="295"/>
    </location>
</feature>
<feature type="domain" description="Magnesium chelatase subunit H N-terminal" evidence="13">
    <location>
        <begin position="353"/>
        <end position="520"/>
    </location>
</feature>
<comment type="catalytic activity">
    <reaction evidence="9">
        <text>protoporphyrin IX + Mg(2+) + ATP + H2O = Mg-protoporphyrin IX + ADP + phosphate + 3 H(+)</text>
        <dbReference type="Rhea" id="RHEA:13961"/>
        <dbReference type="ChEBI" id="CHEBI:15377"/>
        <dbReference type="ChEBI" id="CHEBI:15378"/>
        <dbReference type="ChEBI" id="CHEBI:18420"/>
        <dbReference type="ChEBI" id="CHEBI:30616"/>
        <dbReference type="ChEBI" id="CHEBI:43474"/>
        <dbReference type="ChEBI" id="CHEBI:57306"/>
        <dbReference type="ChEBI" id="CHEBI:60492"/>
        <dbReference type="ChEBI" id="CHEBI:456216"/>
        <dbReference type="EC" id="6.6.1.1"/>
    </reaction>
</comment>
<dbReference type="EMBL" id="BMAR01000002">
    <property type="protein sequence ID" value="GFR42159.1"/>
    <property type="molecule type" value="Genomic_DNA"/>
</dbReference>
<dbReference type="EC" id="6.6.1.1" evidence="2"/>
<feature type="region of interest" description="Disordered" evidence="11">
    <location>
        <begin position="1110"/>
        <end position="1129"/>
    </location>
</feature>
<feature type="region of interest" description="Disordered" evidence="11">
    <location>
        <begin position="323"/>
        <end position="344"/>
    </location>
</feature>
<evidence type="ECO:0000256" key="3">
    <source>
        <dbReference type="ARBA" id="ARBA00022531"/>
    </source>
</evidence>
<dbReference type="Pfam" id="PF02514">
    <property type="entry name" value="CobN-Mg_chel"/>
    <property type="match status" value="1"/>
</dbReference>
<evidence type="ECO:0000256" key="8">
    <source>
        <dbReference type="ARBA" id="ARBA00023444"/>
    </source>
</evidence>
<evidence type="ECO:0000256" key="9">
    <source>
        <dbReference type="ARBA" id="ARBA00048693"/>
    </source>
</evidence>
<keyword evidence="6" id="KW-0067">ATP-binding</keyword>
<dbReference type="Pfam" id="PF11965">
    <property type="entry name" value="DUF3479"/>
    <property type="match status" value="1"/>
</dbReference>